<dbReference type="Proteomes" id="UP000321570">
    <property type="component" value="Unassembled WGS sequence"/>
</dbReference>
<evidence type="ECO:0000313" key="2">
    <source>
        <dbReference type="EMBL" id="VUZ47529.1"/>
    </source>
</evidence>
<evidence type="ECO:0000313" key="3">
    <source>
        <dbReference type="Proteomes" id="UP000321570"/>
    </source>
</evidence>
<proteinExistence type="predicted"/>
<keyword evidence="3" id="KW-1185">Reference proteome</keyword>
<accession>A0A564YKP7</accession>
<organism evidence="2 3">
    <name type="scientific">Hymenolepis diminuta</name>
    <name type="common">Rat tapeworm</name>
    <dbReference type="NCBI Taxonomy" id="6216"/>
    <lineage>
        <taxon>Eukaryota</taxon>
        <taxon>Metazoa</taxon>
        <taxon>Spiralia</taxon>
        <taxon>Lophotrochozoa</taxon>
        <taxon>Platyhelminthes</taxon>
        <taxon>Cestoda</taxon>
        <taxon>Eucestoda</taxon>
        <taxon>Cyclophyllidea</taxon>
        <taxon>Hymenolepididae</taxon>
        <taxon>Hymenolepis</taxon>
    </lineage>
</organism>
<gene>
    <name evidence="2" type="ORF">WMSIL1_LOCUS7029</name>
</gene>
<dbReference type="AlphaFoldDB" id="A0A564YKP7"/>
<feature type="region of interest" description="Disordered" evidence="1">
    <location>
        <begin position="140"/>
        <end position="188"/>
    </location>
</feature>
<protein>
    <submittedName>
        <fullName evidence="2">Uncharacterized protein</fullName>
    </submittedName>
</protein>
<dbReference type="EMBL" id="CABIJS010000244">
    <property type="protein sequence ID" value="VUZ47529.1"/>
    <property type="molecule type" value="Genomic_DNA"/>
</dbReference>
<feature type="compositionally biased region" description="Polar residues" evidence="1">
    <location>
        <begin position="157"/>
        <end position="169"/>
    </location>
</feature>
<sequence>MDPIFEPIFDPVENMKGYPFSFSRPWNQEDDVGFGVPERMFFDMLQSFFDDFDDFHMPYRTYGGYLVPHNPRMDYVIDEDEAGQSQSSFPPSFSRSFYSSSSFSSSANGGNQFETIKTSVKQPDGTQILKEIVRRNGQETVTTKTTYPDGRVESTTETRGNALESNTAPPSIMSPLQPPVKQTPQTGGLLSNIRRWFRGE</sequence>
<reference evidence="2 3" key="1">
    <citation type="submission" date="2019-07" db="EMBL/GenBank/DDBJ databases">
        <authorList>
            <person name="Jastrzebski P J."/>
            <person name="Paukszto L."/>
            <person name="Jastrzebski P J."/>
        </authorList>
    </citation>
    <scope>NUCLEOTIDE SEQUENCE [LARGE SCALE GENOMIC DNA]</scope>
    <source>
        <strain evidence="2 3">WMS-il1</strain>
    </source>
</reference>
<name>A0A564YKP7_HYMDI</name>
<evidence type="ECO:0000256" key="1">
    <source>
        <dbReference type="SAM" id="MobiDB-lite"/>
    </source>
</evidence>